<organism evidence="4 5">
    <name type="scientific">Exophiala xenobiotica</name>
    <dbReference type="NCBI Taxonomy" id="348802"/>
    <lineage>
        <taxon>Eukaryota</taxon>
        <taxon>Fungi</taxon>
        <taxon>Dikarya</taxon>
        <taxon>Ascomycota</taxon>
        <taxon>Pezizomycotina</taxon>
        <taxon>Eurotiomycetes</taxon>
        <taxon>Chaetothyriomycetidae</taxon>
        <taxon>Chaetothyriales</taxon>
        <taxon>Herpotrichiellaceae</taxon>
        <taxon>Exophiala</taxon>
    </lineage>
</organism>
<dbReference type="AlphaFoldDB" id="A0A0D2CLG0"/>
<feature type="domain" description="BZIP" evidence="3">
    <location>
        <begin position="161"/>
        <end position="176"/>
    </location>
</feature>
<evidence type="ECO:0000259" key="3">
    <source>
        <dbReference type="PROSITE" id="PS00036"/>
    </source>
</evidence>
<feature type="compositionally biased region" description="Polar residues" evidence="2">
    <location>
        <begin position="75"/>
        <end position="87"/>
    </location>
</feature>
<dbReference type="EMBL" id="KN847322">
    <property type="protein sequence ID" value="KIW50702.1"/>
    <property type="molecule type" value="Genomic_DNA"/>
</dbReference>
<evidence type="ECO:0000313" key="5">
    <source>
        <dbReference type="Proteomes" id="UP000054342"/>
    </source>
</evidence>
<keyword evidence="1" id="KW-0175">Coiled coil</keyword>
<dbReference type="Gene3D" id="1.20.5.170">
    <property type="match status" value="1"/>
</dbReference>
<keyword evidence="5" id="KW-1185">Reference proteome</keyword>
<dbReference type="InterPro" id="IPR046347">
    <property type="entry name" value="bZIP_sf"/>
</dbReference>
<dbReference type="GO" id="GO:0003700">
    <property type="term" value="F:DNA-binding transcription factor activity"/>
    <property type="evidence" value="ECO:0007669"/>
    <property type="project" value="InterPro"/>
</dbReference>
<dbReference type="InterPro" id="IPR004827">
    <property type="entry name" value="bZIP"/>
</dbReference>
<dbReference type="Proteomes" id="UP000054342">
    <property type="component" value="Unassembled WGS sequence"/>
</dbReference>
<dbReference type="OrthoDB" id="4144470at2759"/>
<dbReference type="SUPFAM" id="SSF57959">
    <property type="entry name" value="Leucine zipper domain"/>
    <property type="match status" value="1"/>
</dbReference>
<reference evidence="4 5" key="1">
    <citation type="submission" date="2015-01" db="EMBL/GenBank/DDBJ databases">
        <title>The Genome Sequence of Exophiala xenobiotica CBS118157.</title>
        <authorList>
            <consortium name="The Broad Institute Genomics Platform"/>
            <person name="Cuomo C."/>
            <person name="de Hoog S."/>
            <person name="Gorbushina A."/>
            <person name="Stielow B."/>
            <person name="Teixiera M."/>
            <person name="Abouelleil A."/>
            <person name="Chapman S.B."/>
            <person name="Priest M."/>
            <person name="Young S.K."/>
            <person name="Wortman J."/>
            <person name="Nusbaum C."/>
            <person name="Birren B."/>
        </authorList>
    </citation>
    <scope>NUCLEOTIDE SEQUENCE [LARGE SCALE GENOMIC DNA]</scope>
    <source>
        <strain evidence="4 5">CBS 118157</strain>
    </source>
</reference>
<proteinExistence type="predicted"/>
<gene>
    <name evidence="4" type="ORF">PV05_09490</name>
</gene>
<dbReference type="HOGENOM" id="CLU_1209719_0_0_1"/>
<feature type="compositionally biased region" description="Low complexity" evidence="2">
    <location>
        <begin position="100"/>
        <end position="114"/>
    </location>
</feature>
<sequence>MKGCSMTGGRIIRPAPEADEFPSRFHSIDLTSQPSLLTTSIPYCYSPGQFWFSMDVPEMNMDFLPDPTAMSSTRLPTTSLDSFQNTPGFIPSSPWPAQVARASSSRSSATDSSSLPAIETPAPVSAKTPSDSECAGESMHRARQCHQRKADEGYEHNKIEKRKEQNRKAQRNHRMRSEARLEQLRARVQQQAVEIDDLKGVNKTLLKRIQHLTNSHGEGGIV</sequence>
<dbReference type="PROSITE" id="PS00036">
    <property type="entry name" value="BZIP_BASIC"/>
    <property type="match status" value="1"/>
</dbReference>
<dbReference type="GeneID" id="25331398"/>
<feature type="coiled-coil region" evidence="1">
    <location>
        <begin position="167"/>
        <end position="201"/>
    </location>
</feature>
<dbReference type="CDD" id="cd14688">
    <property type="entry name" value="bZIP_YAP"/>
    <property type="match status" value="1"/>
</dbReference>
<evidence type="ECO:0000256" key="1">
    <source>
        <dbReference type="SAM" id="Coils"/>
    </source>
</evidence>
<protein>
    <recommendedName>
        <fullName evidence="3">BZIP domain-containing protein</fullName>
    </recommendedName>
</protein>
<dbReference type="RefSeq" id="XP_013311286.1">
    <property type="nucleotide sequence ID" value="XM_013455832.1"/>
</dbReference>
<accession>A0A0D2CLG0</accession>
<name>A0A0D2CLG0_9EURO</name>
<evidence type="ECO:0000256" key="2">
    <source>
        <dbReference type="SAM" id="MobiDB-lite"/>
    </source>
</evidence>
<evidence type="ECO:0000313" key="4">
    <source>
        <dbReference type="EMBL" id="KIW50702.1"/>
    </source>
</evidence>
<feature type="region of interest" description="Disordered" evidence="2">
    <location>
        <begin position="75"/>
        <end position="155"/>
    </location>
</feature>